<feature type="region of interest" description="Disordered" evidence="4">
    <location>
        <begin position="466"/>
        <end position="513"/>
    </location>
</feature>
<keyword evidence="1 3" id="KW-0547">Nucleotide-binding</keyword>
<dbReference type="InterPro" id="IPR027483">
    <property type="entry name" value="PInositol-4-P-4/5-kinase_C_sf"/>
</dbReference>
<dbReference type="SMART" id="SM00330">
    <property type="entry name" value="PIPKc"/>
    <property type="match status" value="1"/>
</dbReference>
<dbReference type="PANTHER" id="PTHR45748">
    <property type="entry name" value="1-PHOSPHATIDYLINOSITOL 3-PHOSPHATE 5-KINASE-RELATED"/>
    <property type="match status" value="1"/>
</dbReference>
<keyword evidence="3" id="KW-0418">Kinase</keyword>
<dbReference type="Proteomes" id="UP000027586">
    <property type="component" value="Unassembled WGS sequence"/>
</dbReference>
<feature type="compositionally biased region" description="Low complexity" evidence="4">
    <location>
        <begin position="489"/>
        <end position="511"/>
    </location>
</feature>
<feature type="compositionally biased region" description="Basic residues" evidence="4">
    <location>
        <begin position="983"/>
        <end position="992"/>
    </location>
</feature>
<dbReference type="STRING" id="1263082.A0A068SET7"/>
<feature type="region of interest" description="Disordered" evidence="4">
    <location>
        <begin position="861"/>
        <end position="896"/>
    </location>
</feature>
<dbReference type="EMBL" id="CBTN010000090">
    <property type="protein sequence ID" value="CDH60347.1"/>
    <property type="molecule type" value="Genomic_DNA"/>
</dbReference>
<dbReference type="GO" id="GO:0000285">
    <property type="term" value="F:1-phosphatidylinositol-3-phosphate 5-kinase activity"/>
    <property type="evidence" value="ECO:0007669"/>
    <property type="project" value="InterPro"/>
</dbReference>
<organism evidence="6 7">
    <name type="scientific">Lichtheimia corymbifera JMRC:FSU:9682</name>
    <dbReference type="NCBI Taxonomy" id="1263082"/>
    <lineage>
        <taxon>Eukaryota</taxon>
        <taxon>Fungi</taxon>
        <taxon>Fungi incertae sedis</taxon>
        <taxon>Mucoromycota</taxon>
        <taxon>Mucoromycotina</taxon>
        <taxon>Mucoromycetes</taxon>
        <taxon>Mucorales</taxon>
        <taxon>Lichtheimiaceae</taxon>
        <taxon>Lichtheimia</taxon>
    </lineage>
</organism>
<dbReference type="Pfam" id="PF01504">
    <property type="entry name" value="PIP5K"/>
    <property type="match status" value="1"/>
</dbReference>
<evidence type="ECO:0000256" key="3">
    <source>
        <dbReference type="PROSITE-ProRule" id="PRU00781"/>
    </source>
</evidence>
<keyword evidence="7" id="KW-1185">Reference proteome</keyword>
<dbReference type="OrthoDB" id="158357at2759"/>
<dbReference type="GO" id="GO:0010008">
    <property type="term" value="C:endosome membrane"/>
    <property type="evidence" value="ECO:0007669"/>
    <property type="project" value="TreeGrafter"/>
</dbReference>
<dbReference type="VEuPathDB" id="FungiDB:LCOR_11131.1"/>
<proteinExistence type="predicted"/>
<comment type="caution">
    <text evidence="6">The sequence shown here is derived from an EMBL/GenBank/DDBJ whole genome shotgun (WGS) entry which is preliminary data.</text>
</comment>
<evidence type="ECO:0000313" key="6">
    <source>
        <dbReference type="EMBL" id="CDH60347.1"/>
    </source>
</evidence>
<dbReference type="Gene3D" id="3.30.810.10">
    <property type="entry name" value="2-Layer Sandwich"/>
    <property type="match status" value="1"/>
</dbReference>
<keyword evidence="3" id="KW-0808">Transferase</keyword>
<dbReference type="PANTHER" id="PTHR45748:SF7">
    <property type="entry name" value="1-PHOSPHATIDYLINOSITOL 3-PHOSPHATE 5-KINASE-RELATED"/>
    <property type="match status" value="1"/>
</dbReference>
<dbReference type="InterPro" id="IPR027484">
    <property type="entry name" value="PInositol-4-P-5-kinase_N"/>
</dbReference>
<dbReference type="CDD" id="cd17300">
    <property type="entry name" value="PIPKc_PIKfyve"/>
    <property type="match status" value="1"/>
</dbReference>
<evidence type="ECO:0000256" key="4">
    <source>
        <dbReference type="SAM" id="MobiDB-lite"/>
    </source>
</evidence>
<dbReference type="PROSITE" id="PS51455">
    <property type="entry name" value="PIPK"/>
    <property type="match status" value="1"/>
</dbReference>
<dbReference type="Gene3D" id="3.30.800.10">
    <property type="entry name" value="Phosphatidylinositol Phosphate Kinase II Beta"/>
    <property type="match status" value="1"/>
</dbReference>
<sequence>MFQSNGVKEAVARPFKPLPPIVTKRQSAHALSHGEHLMSSIDRPLRDHLTALVQMWLVNANLPSSLSDSLISTLLPLVRSWIDGEQDITVVDTASCSSIFDSIFIQVLNIKSMSDSRFLPAVYHGDPLSAISDGLGGSQCEWLHHAVGGTIRIYGAPNGPSKDALIKIVIASVYTLWSLWLEAHVLHDSQIRISKASSPTTPTSPLNDTPAAATATARKGVLWWLLGSSKETTSPVVQISKKAIRRSASLMKKDINSTPTGIPLDNDQHRFAKLRSQLETARISSSPYCQYAIPQLISRLQDEEDGLATIRSVMRESINNNNKSKSIGAGGGPIQRRSSLLSIISHYHHDHHSQQQQQQPSLRLPQSIAAYSPLRVPGRICDKKLGLDSLYLDTQSVDVYMKHQHGALNYTCYPIGCPQHPCAGPLLITVDFFSFGQKSSNFGDMPLGQAIQRWCEHAHKSCKSLQQQQLEHVLQRPSNNQQQSPPPTDTSDSTESSSSSAATHSPPSTTPNLSFHGCDKAFKDHVMSFMHGPGKVQVYLSDEDDDTTAALSSDSSKTLAPYRGIDMWTVCSECNATTKRLPISIATYHYSLAKFMELLLYDRHFTLNVAGVTNALCVHAQQSKTALIRCFKPHGSTISVRMTYEPITLYELRPPRLQVMPDTTTPWRRGSESKDDNTAIRRRLALSQRTLDKWKTMIATEVDEFFDAVAAHIEVMERYIQAESKREQRDARNSGRPLGEIQQQLRARETELSQMRRLFLDVQRNALVHELNDTPMDQLNDFRRFFAVRSSSVLSQLSQWQEKWCHDLMDGCAWNPPDYIESDRVHSFPGSSVVVREDEPSSLIAYTLSSNEYLDELQHQRSVDDNRGSTVVAENAPSEPSDASAHIPKPSKDPNVVDRYHSIITRKYVAPTTGASSETASFRSMVIETVKANAEELHYQQSRKMQGIKHKLSHVISSANKRKEENNGEDVQQRIILGDPSSTHHHHHHHHPTTAGGDNGKITMEEIKKTISNHETKPLPKEPDEPESTRKISPHIKHKFTHNDVEFTCTTYYAQEFENLRRQSGIDQLLVQSLTRCTAWKASGGKSKSHFYKTQDDRFVIKEMVNAWNNIEKESILKFAPKYFEHMQRSEDTPSMLAKIFGFYTIRIRSLEDKRVLLNLDVLVMEHLFYGATPQITQRFDFKGLRDRHVEECLKQPHQQKSDTTLWDGDWIEGFRLTMPVHEHSKQLLKKAIINDTEFLASRNIMDYSLLLGIDETKKELTVGIVDFIGAYTWYKKMENKSKSTLHPYKEVTVVPPEQYRWRFCRIVDDYFVTVPGKFDLIQPNQMFLAAWI</sequence>
<evidence type="ECO:0000313" key="7">
    <source>
        <dbReference type="Proteomes" id="UP000027586"/>
    </source>
</evidence>
<dbReference type="InterPro" id="IPR002498">
    <property type="entry name" value="PInositol-4-P-4/5-kinase_core"/>
</dbReference>
<feature type="region of interest" description="Disordered" evidence="4">
    <location>
        <begin position="979"/>
        <end position="1033"/>
    </location>
</feature>
<dbReference type="GO" id="GO:0005524">
    <property type="term" value="F:ATP binding"/>
    <property type="evidence" value="ECO:0007669"/>
    <property type="project" value="UniProtKB-UniRule"/>
</dbReference>
<reference evidence="6" key="1">
    <citation type="submission" date="2013-08" db="EMBL/GenBank/DDBJ databases">
        <title>Gene expansion shapes genome architecture in the human pathogen Lichtheimia corymbifera: an evolutionary genomics analysis in the ancient terrestrial Mucorales (Mucoromycotina).</title>
        <authorList>
            <person name="Schwartze V.U."/>
            <person name="Winter S."/>
            <person name="Shelest E."/>
            <person name="Marcet-Houben M."/>
            <person name="Horn F."/>
            <person name="Wehner S."/>
            <person name="Hoffmann K."/>
            <person name="Riege K."/>
            <person name="Sammeth M."/>
            <person name="Nowrousian M."/>
            <person name="Valiante V."/>
            <person name="Linde J."/>
            <person name="Jacobsen I.D."/>
            <person name="Marz M."/>
            <person name="Brakhage A.A."/>
            <person name="Gabaldon T."/>
            <person name="Bocker S."/>
            <person name="Voigt K."/>
        </authorList>
    </citation>
    <scope>NUCLEOTIDE SEQUENCE [LARGE SCALE GENOMIC DNA]</scope>
    <source>
        <strain evidence="6">FSU 9682</strain>
    </source>
</reference>
<feature type="domain" description="PIPK" evidence="5">
    <location>
        <begin position="986"/>
        <end position="1312"/>
    </location>
</feature>
<keyword evidence="2 3" id="KW-0067">ATP-binding</keyword>
<dbReference type="SUPFAM" id="SSF56104">
    <property type="entry name" value="SAICAR synthase-like"/>
    <property type="match status" value="1"/>
</dbReference>
<name>A0A068SET7_9FUNG</name>
<dbReference type="GO" id="GO:0046854">
    <property type="term" value="P:phosphatidylinositol phosphate biosynthetic process"/>
    <property type="evidence" value="ECO:0007669"/>
    <property type="project" value="TreeGrafter"/>
</dbReference>
<protein>
    <submittedName>
        <fullName evidence="6">1-phosphatidylinositol-3-phosphate 5-kinase</fullName>
    </submittedName>
</protein>
<feature type="compositionally biased region" description="Basic and acidic residues" evidence="4">
    <location>
        <begin position="1003"/>
        <end position="1030"/>
    </location>
</feature>
<feature type="compositionally biased region" description="Polar residues" evidence="4">
    <location>
        <begin position="466"/>
        <end position="483"/>
    </location>
</feature>
<evidence type="ECO:0000259" key="5">
    <source>
        <dbReference type="PROSITE" id="PS51455"/>
    </source>
</evidence>
<gene>
    <name evidence="6" type="ORF">LCOR_11131.1</name>
</gene>
<accession>A0A068SET7</accession>
<evidence type="ECO:0000256" key="1">
    <source>
        <dbReference type="ARBA" id="ARBA00022741"/>
    </source>
</evidence>
<evidence type="ECO:0000256" key="2">
    <source>
        <dbReference type="ARBA" id="ARBA00022840"/>
    </source>
</evidence>
<dbReference type="InterPro" id="IPR044769">
    <property type="entry name" value="PIKfyve_PIPKc"/>
</dbReference>
<dbReference type="GO" id="GO:0000329">
    <property type="term" value="C:fungal-type vacuole membrane"/>
    <property type="evidence" value="ECO:0007669"/>
    <property type="project" value="TreeGrafter"/>
</dbReference>